<dbReference type="eggNOG" id="COG2819">
    <property type="taxonomic scope" value="Bacteria"/>
</dbReference>
<dbReference type="InterPro" id="IPR029058">
    <property type="entry name" value="AB_hydrolase_fold"/>
</dbReference>
<comment type="caution">
    <text evidence="4">The sequence shown here is derived from an EMBL/GenBank/DDBJ whole genome shotgun (WGS) entry which is preliminary data.</text>
</comment>
<keyword evidence="3" id="KW-0812">Transmembrane</keyword>
<keyword evidence="3" id="KW-0472">Membrane</keyword>
<keyword evidence="3" id="KW-1133">Transmembrane helix</keyword>
<evidence type="ECO:0000256" key="1">
    <source>
        <dbReference type="ARBA" id="ARBA00005622"/>
    </source>
</evidence>
<feature type="transmembrane region" description="Helical" evidence="3">
    <location>
        <begin position="53"/>
        <end position="70"/>
    </location>
</feature>
<dbReference type="RefSeq" id="WP_008949354.1">
    <property type="nucleotide sequence ID" value="NZ_AHTH01000004.1"/>
</dbReference>
<proteinExistence type="inferred from homology"/>
<dbReference type="PANTHER" id="PTHR40841:SF2">
    <property type="entry name" value="SIDEROPHORE-DEGRADING ESTERASE (EUROFUNG)"/>
    <property type="match status" value="1"/>
</dbReference>
<dbReference type="STRING" id="1129374.AJE_01514"/>
<keyword evidence="5" id="KW-1185">Reference proteome</keyword>
<dbReference type="GO" id="GO:0016788">
    <property type="term" value="F:hydrolase activity, acting on ester bonds"/>
    <property type="evidence" value="ECO:0007669"/>
    <property type="project" value="TreeGrafter"/>
</dbReference>
<keyword evidence="2" id="KW-0378">Hydrolase</keyword>
<evidence type="ECO:0000313" key="4">
    <source>
        <dbReference type="EMBL" id="EHR42518.1"/>
    </source>
</evidence>
<comment type="similarity">
    <text evidence="1">Belongs to the esterase D family.</text>
</comment>
<protein>
    <submittedName>
        <fullName evidence="4">Putative esterase</fullName>
    </submittedName>
</protein>
<evidence type="ECO:0000313" key="5">
    <source>
        <dbReference type="Proteomes" id="UP000012046"/>
    </source>
</evidence>
<accession>H3ZA67</accession>
<dbReference type="AlphaFoldDB" id="H3ZA67"/>
<feature type="transmembrane region" description="Helical" evidence="3">
    <location>
        <begin position="12"/>
        <end position="33"/>
    </location>
</feature>
<feature type="transmembrane region" description="Helical" evidence="3">
    <location>
        <begin position="76"/>
        <end position="95"/>
    </location>
</feature>
<sequence>MAQIINEMIALLALLLVSLTGGYLVALGLVALLRPQQAQSFLLGFASSARLHYLEIVIRMLVGLAFIYSAEYVFSARAFTGFGWLLVLTSLPLLLLPWQWHRHFAAKAVSASRHYLAFIGGAALMLGVAILLAILKNISAPAGAPLSFLPALKGDYFKFDSAEVNRPFHIYVRLPADYDTATTRYPVVYLLDGDSLFPILAANHLFLTYDEDLPEAIIVGIAYGAFDSSVNKRSYDFSAPTADASVEQGGAPAFQRFLELELMPEVARRYRIDSGKQILFGQSRGGYFVLYSAFTQPDLFWGRIASNPTFEPGAAMFFSAPPSATKPDLGLVLTSGARDWPKLRQAALNWQQHWQTEAEAPWQTRVITLDNGTHAASSTESYRQAMLWLFNRSDKDTAPRNE</sequence>
<dbReference type="InterPro" id="IPR052558">
    <property type="entry name" value="Siderophore_Hydrolase_D"/>
</dbReference>
<dbReference type="Pfam" id="PF00756">
    <property type="entry name" value="Esterase"/>
    <property type="match status" value="1"/>
</dbReference>
<dbReference type="Proteomes" id="UP000012046">
    <property type="component" value="Unassembled WGS sequence"/>
</dbReference>
<name>H3ZA67_9ALTE</name>
<dbReference type="PATRIC" id="fig|1129374.4.peg.304"/>
<feature type="transmembrane region" description="Helical" evidence="3">
    <location>
        <begin position="115"/>
        <end position="135"/>
    </location>
</feature>
<dbReference type="InterPro" id="IPR000801">
    <property type="entry name" value="Esterase-like"/>
</dbReference>
<organism evidence="4 5">
    <name type="scientific">Alishewanella jeotgali KCTC 22429</name>
    <dbReference type="NCBI Taxonomy" id="1129374"/>
    <lineage>
        <taxon>Bacteria</taxon>
        <taxon>Pseudomonadati</taxon>
        <taxon>Pseudomonadota</taxon>
        <taxon>Gammaproteobacteria</taxon>
        <taxon>Alteromonadales</taxon>
        <taxon>Alteromonadaceae</taxon>
        <taxon>Alishewanella</taxon>
    </lineage>
</organism>
<evidence type="ECO:0000256" key="2">
    <source>
        <dbReference type="ARBA" id="ARBA00022801"/>
    </source>
</evidence>
<dbReference type="SUPFAM" id="SSF53474">
    <property type="entry name" value="alpha/beta-Hydrolases"/>
    <property type="match status" value="1"/>
</dbReference>
<dbReference type="PANTHER" id="PTHR40841">
    <property type="entry name" value="SIDEROPHORE TRIACETYLFUSARININE C ESTERASE"/>
    <property type="match status" value="1"/>
</dbReference>
<dbReference type="EMBL" id="AHTH01000004">
    <property type="protein sequence ID" value="EHR42518.1"/>
    <property type="molecule type" value="Genomic_DNA"/>
</dbReference>
<reference evidence="4 5" key="1">
    <citation type="journal article" date="2012" name="J. Bacteriol.">
        <title>Genome Sequence of Extracellular-Protease-Producing Alishewanella jeotgali Isolated from Traditional Korean Fermented Seafood.</title>
        <authorList>
            <person name="Jung J."/>
            <person name="Chun J."/>
            <person name="Park W."/>
        </authorList>
    </citation>
    <scope>NUCLEOTIDE SEQUENCE [LARGE SCALE GENOMIC DNA]</scope>
    <source>
        <strain evidence="4 5">KCTC 22429</strain>
    </source>
</reference>
<gene>
    <name evidence="4" type="ORF">AJE_01514</name>
</gene>
<evidence type="ECO:0000256" key="3">
    <source>
        <dbReference type="SAM" id="Phobius"/>
    </source>
</evidence>
<dbReference type="Gene3D" id="3.40.50.1820">
    <property type="entry name" value="alpha/beta hydrolase"/>
    <property type="match status" value="1"/>
</dbReference>